<accession>B5HZQ2</accession>
<reference evidence="1" key="1">
    <citation type="submission" date="2009-10" db="EMBL/GenBank/DDBJ databases">
        <title>The genome sequence of Streptomyces sviceus strain ATCC 29083.</title>
        <authorList>
            <consortium name="The Broad Institute Genome Sequencing Platform"/>
            <consortium name="Broad Institute Microbial Sequencing Center"/>
            <person name="Fischbach M."/>
            <person name="Godfrey P."/>
            <person name="Ward D."/>
            <person name="Young S."/>
            <person name="Zeng Q."/>
            <person name="Koehrsen M."/>
            <person name="Alvarado L."/>
            <person name="Berlin A.M."/>
            <person name="Bochicchio J."/>
            <person name="Borenstein D."/>
            <person name="Chapman S.B."/>
            <person name="Chen Z."/>
            <person name="Engels R."/>
            <person name="Freedman E."/>
            <person name="Gellesch M."/>
            <person name="Goldberg J."/>
            <person name="Griggs A."/>
            <person name="Gujja S."/>
            <person name="Heilman E.R."/>
            <person name="Heiman D.I."/>
            <person name="Hepburn T.A."/>
            <person name="Howarth C."/>
            <person name="Jen D."/>
            <person name="Larson L."/>
            <person name="Lewis B."/>
            <person name="Mehta T."/>
            <person name="Park D."/>
            <person name="Pearson M."/>
            <person name="Richards J."/>
            <person name="Roberts A."/>
            <person name="Saif S."/>
            <person name="Shea T.D."/>
            <person name="Shenoy N."/>
            <person name="Sisk P."/>
            <person name="Stolte C."/>
            <person name="Sykes S.N."/>
            <person name="Thomson T."/>
            <person name="Walk T."/>
            <person name="White J."/>
            <person name="Yandava C."/>
            <person name="Straight P."/>
            <person name="Clardy J."/>
            <person name="Hung D."/>
            <person name="Kolter R."/>
            <person name="Mekalanos J."/>
            <person name="Walker S."/>
            <person name="Walsh C.T."/>
            <person name="Wieland-Brown L.C."/>
            <person name="Haas B."/>
            <person name="Nusbaum C."/>
            <person name="Birren B."/>
        </authorList>
    </citation>
    <scope>NUCLEOTIDE SEQUENCE [LARGE SCALE GENOMIC DNA]</scope>
    <source>
        <strain evidence="1">ATCC 29083</strain>
    </source>
</reference>
<evidence type="ECO:0008006" key="3">
    <source>
        <dbReference type="Google" id="ProtNLM"/>
    </source>
</evidence>
<dbReference type="Proteomes" id="UP000002785">
    <property type="component" value="Chromosome"/>
</dbReference>
<evidence type="ECO:0000313" key="1">
    <source>
        <dbReference type="EMBL" id="EDY58307.2"/>
    </source>
</evidence>
<evidence type="ECO:0000313" key="2">
    <source>
        <dbReference type="Proteomes" id="UP000002785"/>
    </source>
</evidence>
<sequence>MIRPDPTIAHRAITTPRGPTTAMPTYEQLYHLNLSNLKAAADRWRETATKFKDLHTAYGDEVAAPFKQAGWHQPVLTAAKADSDVRAAQQEFADAQKEAEGIAGVLSSLHDALKKTKDDLHHLAEVAAPKQELHVSATGVVTPRNDANQQTWAHHDPDGQALIREQQQACDAFARRIEAVLQQAADADETACWALRRDLGAYTDNFNSKVVMSLDSADATHAAELMKKGDKLTDKELTELNHLLKSNQGDAEFSTTFYKQLGQKGTLQLYGQLALQTADASDERKASLQQLQRNMGNNLATATSSANKPHLDEHWTAELRKLGTQHIPLYPDSMREGPYGYQLLGGILRYGNYDSSFLTPIAEHVTQLHARDPHFFAGTKSDFGGPEYGFNPSGKNGAGYDPMNSVLEALGHSPQAATDYFTPPMEKYAEDGAHKGELANIDGANSYLDYLVNKDYDSFPDITGHDPDAAKKSMNDFPDSLGHALEAATTGRSWDGDPNADSVLHSDAQAALAHQIVDKFGGEGGSELLNGKEGAPYEATRDSLGNIAAEYMGDVQRAVSSQESLPVFGTPAQLDPAHTEAFLSQVGQDPDAYAAITASQQAYTTAEVDRAMNDKTDSTVSAQERASSAVRPGATIAGIMSEARADAIFSTHREKDADFNESAETTSKWVGRGLGMATGAIKVPVAGDVVGWAIEDIQSSVLESIQRDTTSQAQDEASRDYTNGSTQVQRAAQAAVEQAAQRGNHNADTVRDIKNAVAGEAFQSHAAGAKWEDAHHG</sequence>
<dbReference type="AlphaFoldDB" id="B5HZQ2"/>
<dbReference type="eggNOG" id="COG1570">
    <property type="taxonomic scope" value="Bacteria"/>
</dbReference>
<name>B5HZQ2_STRX2</name>
<proteinExistence type="predicted"/>
<dbReference type="EMBL" id="CM000951">
    <property type="protein sequence ID" value="EDY58307.2"/>
    <property type="molecule type" value="Genomic_DNA"/>
</dbReference>
<gene>
    <name evidence="1" type="ORF">SSEG_09566</name>
</gene>
<protein>
    <recommendedName>
        <fullName evidence="3">AG2 protein</fullName>
    </recommendedName>
</protein>
<dbReference type="HOGENOM" id="CLU_020583_0_0_11"/>
<keyword evidence="2" id="KW-1185">Reference proteome</keyword>
<organism evidence="1 2">
    <name type="scientific">Streptomyces sviceus (strain ATCC 29083 / DSM 924 / JCM 4929 / NBRC 13980 / NCIMB 11184 / NRRL 5439 / UC 5370)</name>
    <dbReference type="NCBI Taxonomy" id="463191"/>
    <lineage>
        <taxon>Bacteria</taxon>
        <taxon>Bacillati</taxon>
        <taxon>Actinomycetota</taxon>
        <taxon>Actinomycetes</taxon>
        <taxon>Kitasatosporales</taxon>
        <taxon>Streptomycetaceae</taxon>
        <taxon>Streptomyces</taxon>
    </lineage>
</organism>